<comment type="caution">
    <text evidence="7">The sequence shown here is derived from an EMBL/GenBank/DDBJ whole genome shotgun (WGS) entry which is preliminary data.</text>
</comment>
<feature type="transmembrane region" description="Helical" evidence="6">
    <location>
        <begin position="270"/>
        <end position="290"/>
    </location>
</feature>
<evidence type="ECO:0000256" key="6">
    <source>
        <dbReference type="SAM" id="Phobius"/>
    </source>
</evidence>
<evidence type="ECO:0000256" key="4">
    <source>
        <dbReference type="ARBA" id="ARBA00022989"/>
    </source>
</evidence>
<sequence>MTKKTLFIIVFGLGFLYALFTVGFPFLLALVVVLFMEPFTKLIMKVGKLGRTAAATISSSIFTIGLLGLAYLIGVKLLSELMSFFNYAKNNFHHVADFFDRLTYDANILFDTLPPDQAASLAETFDAGMDALISAAQSLLSNLSSYALNFAKAIPDLFLFFLFFIVAVFLFNISLGKMKQGFLSIFDESSQGKVDVVLGNLRNSIFGFVRAQIVFSGMTYVLTLIGLLILGIDHAFAIAFLVTIVDLLPVLGVGSFLVPWAIYQALIGNWFIAIGLVVLFIVITVVRRVIEPKVLGDAVGISALAALISLYVGFKLVGVIGLFLGPVVVLVYEAMRKEGLLNIKIKLE</sequence>
<keyword evidence="4 6" id="KW-1133">Transmembrane helix</keyword>
<feature type="transmembrane region" description="Helical" evidence="6">
    <location>
        <begin position="157"/>
        <end position="175"/>
    </location>
</feature>
<dbReference type="EMBL" id="BMAQ01000021">
    <property type="protein sequence ID" value="GFR38651.1"/>
    <property type="molecule type" value="Genomic_DNA"/>
</dbReference>
<keyword evidence="5 6" id="KW-0472">Membrane</keyword>
<name>A0A916QDC5_9BACL</name>
<keyword evidence="3 6" id="KW-0812">Transmembrane</keyword>
<evidence type="ECO:0000256" key="2">
    <source>
        <dbReference type="ARBA" id="ARBA00009773"/>
    </source>
</evidence>
<feature type="transmembrane region" description="Helical" evidence="6">
    <location>
        <begin position="238"/>
        <end position="263"/>
    </location>
</feature>
<dbReference type="InterPro" id="IPR002549">
    <property type="entry name" value="AI-2E-like"/>
</dbReference>
<proteinExistence type="inferred from homology"/>
<organism evidence="7 8">
    <name type="scientific">Insulibacter thermoxylanivorax</name>
    <dbReference type="NCBI Taxonomy" id="2749268"/>
    <lineage>
        <taxon>Bacteria</taxon>
        <taxon>Bacillati</taxon>
        <taxon>Bacillota</taxon>
        <taxon>Bacilli</taxon>
        <taxon>Bacillales</taxon>
        <taxon>Paenibacillaceae</taxon>
        <taxon>Insulibacter</taxon>
    </lineage>
</organism>
<comment type="similarity">
    <text evidence="2">Belongs to the autoinducer-2 exporter (AI-2E) (TC 2.A.86) family.</text>
</comment>
<evidence type="ECO:0000313" key="8">
    <source>
        <dbReference type="Proteomes" id="UP000654993"/>
    </source>
</evidence>
<dbReference type="GO" id="GO:0016020">
    <property type="term" value="C:membrane"/>
    <property type="evidence" value="ECO:0007669"/>
    <property type="project" value="UniProtKB-SubCell"/>
</dbReference>
<dbReference type="PANTHER" id="PTHR21716:SF68">
    <property type="entry name" value="TRANSPORT PROTEIN YTVI-RELATED"/>
    <property type="match status" value="1"/>
</dbReference>
<reference evidence="7" key="2">
    <citation type="journal article" date="2021" name="Data Brief">
        <title>Draft genome sequence data of the facultative, thermophilic, xylanolytic bacterium Paenibacillus sp. strain DA-C8.</title>
        <authorList>
            <person name="Chhe C."/>
            <person name="Uke A."/>
            <person name="Baramee S."/>
            <person name="Ungkulpasvich U."/>
            <person name="Tachaapaikoon C."/>
            <person name="Pason P."/>
            <person name="Waeonukul R."/>
            <person name="Ratanakhanokchai K."/>
            <person name="Kosugi A."/>
        </authorList>
    </citation>
    <scope>NUCLEOTIDE SEQUENCE</scope>
    <source>
        <strain evidence="7">DA-C8</strain>
    </source>
</reference>
<evidence type="ECO:0000256" key="1">
    <source>
        <dbReference type="ARBA" id="ARBA00004141"/>
    </source>
</evidence>
<evidence type="ECO:0000256" key="5">
    <source>
        <dbReference type="ARBA" id="ARBA00023136"/>
    </source>
</evidence>
<dbReference type="PANTHER" id="PTHR21716">
    <property type="entry name" value="TRANSMEMBRANE PROTEIN"/>
    <property type="match status" value="1"/>
</dbReference>
<feature type="transmembrane region" description="Helical" evidence="6">
    <location>
        <begin position="310"/>
        <end position="332"/>
    </location>
</feature>
<gene>
    <name evidence="7" type="ORF">PRECH8_19470</name>
</gene>
<dbReference type="RefSeq" id="WP_200966883.1">
    <property type="nucleotide sequence ID" value="NZ_BMAQ01000021.1"/>
</dbReference>
<feature type="transmembrane region" description="Helical" evidence="6">
    <location>
        <begin position="6"/>
        <end position="35"/>
    </location>
</feature>
<evidence type="ECO:0000256" key="3">
    <source>
        <dbReference type="ARBA" id="ARBA00022692"/>
    </source>
</evidence>
<feature type="transmembrane region" description="Helical" evidence="6">
    <location>
        <begin position="213"/>
        <end position="232"/>
    </location>
</feature>
<evidence type="ECO:0000313" key="7">
    <source>
        <dbReference type="EMBL" id="GFR38651.1"/>
    </source>
</evidence>
<dbReference type="Proteomes" id="UP000654993">
    <property type="component" value="Unassembled WGS sequence"/>
</dbReference>
<reference evidence="7" key="1">
    <citation type="submission" date="2020-08" db="EMBL/GenBank/DDBJ databases">
        <authorList>
            <person name="Uke A."/>
            <person name="Chhe C."/>
            <person name="Baramee S."/>
            <person name="Kosugi A."/>
        </authorList>
    </citation>
    <scope>NUCLEOTIDE SEQUENCE</scope>
    <source>
        <strain evidence="7">DA-C8</strain>
    </source>
</reference>
<accession>A0A916QDC5</accession>
<dbReference type="NCBIfam" id="TIGR02872">
    <property type="entry name" value="spore_ytvI"/>
    <property type="match status" value="1"/>
</dbReference>
<keyword evidence="8" id="KW-1185">Reference proteome</keyword>
<dbReference type="AlphaFoldDB" id="A0A916QDC5"/>
<dbReference type="InterPro" id="IPR014227">
    <property type="entry name" value="YtvI-like"/>
</dbReference>
<dbReference type="GO" id="GO:0055085">
    <property type="term" value="P:transmembrane transport"/>
    <property type="evidence" value="ECO:0007669"/>
    <property type="project" value="TreeGrafter"/>
</dbReference>
<protein>
    <submittedName>
        <fullName evidence="7">Sporulation integral membrane protein YtvI</fullName>
    </submittedName>
</protein>
<dbReference type="Pfam" id="PF01594">
    <property type="entry name" value="AI-2E_transport"/>
    <property type="match status" value="1"/>
</dbReference>
<feature type="transmembrane region" description="Helical" evidence="6">
    <location>
        <begin position="55"/>
        <end position="74"/>
    </location>
</feature>
<comment type="subcellular location">
    <subcellularLocation>
        <location evidence="1">Membrane</location>
        <topology evidence="1">Multi-pass membrane protein</topology>
    </subcellularLocation>
</comment>